<reference evidence="1" key="1">
    <citation type="submission" date="2020-12" db="EMBL/GenBank/DDBJ databases">
        <title>Metabolic potential, ecology and presence of endohyphal bacteria is reflected in genomic diversity of Mucoromycotina.</title>
        <authorList>
            <person name="Muszewska A."/>
            <person name="Okrasinska A."/>
            <person name="Steczkiewicz K."/>
            <person name="Drgas O."/>
            <person name="Orlowska M."/>
            <person name="Perlinska-Lenart U."/>
            <person name="Aleksandrzak-Piekarczyk T."/>
            <person name="Szatraj K."/>
            <person name="Zielenkiewicz U."/>
            <person name="Pilsyk S."/>
            <person name="Malc E."/>
            <person name="Mieczkowski P."/>
            <person name="Kruszewska J.S."/>
            <person name="Biernat P."/>
            <person name="Pawlowska J."/>
        </authorList>
    </citation>
    <scope>NUCLEOTIDE SEQUENCE</scope>
    <source>
        <strain evidence="1">CBS 226.32</strain>
    </source>
</reference>
<dbReference type="InterPro" id="IPR013922">
    <property type="entry name" value="Cyclin_PHO80-like"/>
</dbReference>
<dbReference type="GO" id="GO:0005634">
    <property type="term" value="C:nucleus"/>
    <property type="evidence" value="ECO:0007669"/>
    <property type="project" value="TreeGrafter"/>
</dbReference>
<evidence type="ECO:0000313" key="1">
    <source>
        <dbReference type="EMBL" id="KAG2197063.1"/>
    </source>
</evidence>
<dbReference type="GO" id="GO:0000307">
    <property type="term" value="C:cyclin-dependent protein kinase holoenzyme complex"/>
    <property type="evidence" value="ECO:0007669"/>
    <property type="project" value="TreeGrafter"/>
</dbReference>
<dbReference type="Pfam" id="PF08613">
    <property type="entry name" value="Cyclin"/>
    <property type="match status" value="1"/>
</dbReference>
<keyword evidence="2" id="KW-1185">Reference proteome</keyword>
<name>A0A8H7UYS7_9FUNG</name>
<dbReference type="PANTHER" id="PTHR15615">
    <property type="match status" value="1"/>
</dbReference>
<evidence type="ECO:0008006" key="3">
    <source>
        <dbReference type="Google" id="ProtNLM"/>
    </source>
</evidence>
<sequence length="257" mass="29686">MSEISNNSTDSLKYDLARFPTKDTIKMMTFLLEKVIKANDSLEQQQQQQQPQHLLVSPHSGERRKSISHYSTCFHARSIPSISIYAYLTRILKYCPCANECFLALLVYFDRMSKSTNTRAANLRIDSYNIHRLIISGVMVASKLYSDVFFTNTRYAKVGGLPVSELNMLELEFLSINDFALFVSIEELQHYGDQLLSHWTKEHEELSKNNVNNDLEEELAPPVRRRARHLSIDKHGDEIDVNSYNDSERVYKKPTCP</sequence>
<dbReference type="GO" id="GO:0016538">
    <property type="term" value="F:cyclin-dependent protein serine/threonine kinase regulator activity"/>
    <property type="evidence" value="ECO:0007669"/>
    <property type="project" value="TreeGrafter"/>
</dbReference>
<dbReference type="Gene3D" id="1.10.472.10">
    <property type="entry name" value="Cyclin-like"/>
    <property type="match status" value="1"/>
</dbReference>
<accession>A0A8H7UYS7</accession>
<dbReference type="Proteomes" id="UP000650833">
    <property type="component" value="Unassembled WGS sequence"/>
</dbReference>
<organism evidence="1 2">
    <name type="scientific">Mucor plumbeus</name>
    <dbReference type="NCBI Taxonomy" id="97098"/>
    <lineage>
        <taxon>Eukaryota</taxon>
        <taxon>Fungi</taxon>
        <taxon>Fungi incertae sedis</taxon>
        <taxon>Mucoromycota</taxon>
        <taxon>Mucoromycotina</taxon>
        <taxon>Mucoromycetes</taxon>
        <taxon>Mucorales</taxon>
        <taxon>Mucorineae</taxon>
        <taxon>Mucoraceae</taxon>
        <taxon>Mucor</taxon>
    </lineage>
</organism>
<dbReference type="OrthoDB" id="1060854at2759"/>
<comment type="caution">
    <text evidence="1">The sequence shown here is derived from an EMBL/GenBank/DDBJ whole genome shotgun (WGS) entry which is preliminary data.</text>
</comment>
<dbReference type="GO" id="GO:0019901">
    <property type="term" value="F:protein kinase binding"/>
    <property type="evidence" value="ECO:0007669"/>
    <property type="project" value="InterPro"/>
</dbReference>
<gene>
    <name evidence="1" type="ORF">INT46_002785</name>
</gene>
<dbReference type="CDD" id="cd20558">
    <property type="entry name" value="CYCLIN_ScPCL7-like"/>
    <property type="match status" value="1"/>
</dbReference>
<protein>
    <recommendedName>
        <fullName evidence="3">Cyclin</fullName>
    </recommendedName>
</protein>
<dbReference type="AlphaFoldDB" id="A0A8H7UYS7"/>
<dbReference type="EMBL" id="JAEPRC010000447">
    <property type="protein sequence ID" value="KAG2197063.1"/>
    <property type="molecule type" value="Genomic_DNA"/>
</dbReference>
<dbReference type="PANTHER" id="PTHR15615:SF94">
    <property type="entry name" value="PHO85 CYCLIN-6-RELATED"/>
    <property type="match status" value="1"/>
</dbReference>
<evidence type="ECO:0000313" key="2">
    <source>
        <dbReference type="Proteomes" id="UP000650833"/>
    </source>
</evidence>
<proteinExistence type="predicted"/>